<proteinExistence type="predicted"/>
<comment type="caution">
    <text evidence="2">The sequence shown here is derived from an EMBL/GenBank/DDBJ whole genome shotgun (WGS) entry which is preliminary data.</text>
</comment>
<feature type="transmembrane region" description="Helical" evidence="1">
    <location>
        <begin position="6"/>
        <end position="28"/>
    </location>
</feature>
<evidence type="ECO:0000313" key="3">
    <source>
        <dbReference type="Proteomes" id="UP000294692"/>
    </source>
</evidence>
<name>A0A4R3URY8_9BURK</name>
<dbReference type="Proteomes" id="UP000294692">
    <property type="component" value="Unassembled WGS sequence"/>
</dbReference>
<accession>A0A4R3URY8</accession>
<gene>
    <name evidence="2" type="ORF">EV686_1107</name>
</gene>
<keyword evidence="3" id="KW-1185">Reference proteome</keyword>
<keyword evidence="1" id="KW-0812">Transmembrane</keyword>
<sequence>MITFLVIVGILAATVGVIYGLVAALMWFQNSKKEDKASQ</sequence>
<keyword evidence="1" id="KW-0472">Membrane</keyword>
<keyword evidence="1" id="KW-1133">Transmembrane helix</keyword>
<organism evidence="2 3">
    <name type="scientific">Paracandidimonas soli</name>
    <dbReference type="NCBI Taxonomy" id="1917182"/>
    <lineage>
        <taxon>Bacteria</taxon>
        <taxon>Pseudomonadati</taxon>
        <taxon>Pseudomonadota</taxon>
        <taxon>Betaproteobacteria</taxon>
        <taxon>Burkholderiales</taxon>
        <taxon>Alcaligenaceae</taxon>
        <taxon>Paracandidimonas</taxon>
    </lineage>
</organism>
<reference evidence="2 3" key="1">
    <citation type="submission" date="2019-03" db="EMBL/GenBank/DDBJ databases">
        <title>Genomic Encyclopedia of Type Strains, Phase IV (KMG-IV): sequencing the most valuable type-strain genomes for metagenomic binning, comparative biology and taxonomic classification.</title>
        <authorList>
            <person name="Goeker M."/>
        </authorList>
    </citation>
    <scope>NUCLEOTIDE SEQUENCE [LARGE SCALE GENOMIC DNA]</scope>
    <source>
        <strain evidence="2 3">DSM 100048</strain>
    </source>
</reference>
<protein>
    <submittedName>
        <fullName evidence="2">Uncharacterized protein</fullName>
    </submittedName>
</protein>
<evidence type="ECO:0000256" key="1">
    <source>
        <dbReference type="SAM" id="Phobius"/>
    </source>
</evidence>
<dbReference type="AlphaFoldDB" id="A0A4R3URY8"/>
<dbReference type="EMBL" id="SMBX01000010">
    <property type="protein sequence ID" value="TCU93842.1"/>
    <property type="molecule type" value="Genomic_DNA"/>
</dbReference>
<evidence type="ECO:0000313" key="2">
    <source>
        <dbReference type="EMBL" id="TCU93842.1"/>
    </source>
</evidence>